<organism evidence="9 10">
    <name type="scientific">Halogranum amylolyticum</name>
    <dbReference type="NCBI Taxonomy" id="660520"/>
    <lineage>
        <taxon>Archaea</taxon>
        <taxon>Methanobacteriati</taxon>
        <taxon>Methanobacteriota</taxon>
        <taxon>Stenosarchaea group</taxon>
        <taxon>Halobacteria</taxon>
        <taxon>Halobacteriales</taxon>
        <taxon>Haloferacaceae</taxon>
    </lineage>
</organism>
<proteinExistence type="inferred from homology"/>
<keyword evidence="4" id="KW-0238">DNA-binding</keyword>
<accession>A0A1H8WTQ7</accession>
<evidence type="ECO:0000259" key="7">
    <source>
        <dbReference type="Pfam" id="PF01385"/>
    </source>
</evidence>
<feature type="region of interest" description="Disordered" evidence="6">
    <location>
        <begin position="229"/>
        <end position="248"/>
    </location>
</feature>
<evidence type="ECO:0000256" key="5">
    <source>
        <dbReference type="ARBA" id="ARBA00023172"/>
    </source>
</evidence>
<dbReference type="RefSeq" id="WP_089828096.1">
    <property type="nucleotide sequence ID" value="NZ_FODV01000041.1"/>
</dbReference>
<comment type="similarity">
    <text evidence="2">In the N-terminal section; belongs to the transposase 2 family.</text>
</comment>
<dbReference type="Pfam" id="PF07282">
    <property type="entry name" value="Cas12f1-like_TNB"/>
    <property type="match status" value="1"/>
</dbReference>
<evidence type="ECO:0000256" key="6">
    <source>
        <dbReference type="SAM" id="MobiDB-lite"/>
    </source>
</evidence>
<keyword evidence="5" id="KW-0233">DNA recombination</keyword>
<evidence type="ECO:0000256" key="3">
    <source>
        <dbReference type="ARBA" id="ARBA00022578"/>
    </source>
</evidence>
<feature type="non-terminal residue" evidence="9">
    <location>
        <position position="424"/>
    </location>
</feature>
<dbReference type="InterPro" id="IPR010095">
    <property type="entry name" value="Cas12f1-like_TNB"/>
</dbReference>
<dbReference type="Proteomes" id="UP000199126">
    <property type="component" value="Unassembled WGS sequence"/>
</dbReference>
<keyword evidence="3" id="KW-0815">Transposition</keyword>
<evidence type="ECO:0000256" key="1">
    <source>
        <dbReference type="ARBA" id="ARBA00008761"/>
    </source>
</evidence>
<sequence>MEYSHRYRAYPNSEVVVAGEHQLNVHRQLYNHVRWDYTNSPEDDKPSEYAQNNKLPEWKRKWPLFAETYSKAAQATVARFHRNLSNLRKKKEKGHKVGQIKRQAPNDYRSVTYNQSGFNLNEKRGRSGFAYVRFSKVGWMKIRYSRPVPDYATIKEATFKKERTGEWYVSFSLETDDERIPEKPHVNTLNASNSVGIDLGIRNYIHTSDGKTVDWLNLEDDYERLRREQRHLSRKENGSNNYEKQRRKVAKVKRRIRRKVLDYQHKLTTWLVKEYDAVFVEDLNVQSMLQGDGNAQNKQDAAWRQFITLLEYKGDLYGTHVLQVEARGTTKECASCGVETAKPIWVREHSCPACGFKTDRDANAAMNVLQRGCSELGLGWPEDTPVESVTVPRNASRFWRANESFALVNATDAADFQRVSASHV</sequence>
<evidence type="ECO:0000259" key="8">
    <source>
        <dbReference type="Pfam" id="PF07282"/>
    </source>
</evidence>
<dbReference type="NCBIfam" id="NF040570">
    <property type="entry name" value="guided_TnpB"/>
    <property type="match status" value="1"/>
</dbReference>
<dbReference type="InterPro" id="IPR001959">
    <property type="entry name" value="Transposase"/>
</dbReference>
<dbReference type="EMBL" id="FODV01000041">
    <property type="protein sequence ID" value="SEP30863.1"/>
    <property type="molecule type" value="Genomic_DNA"/>
</dbReference>
<reference evidence="10" key="1">
    <citation type="submission" date="2016-10" db="EMBL/GenBank/DDBJ databases">
        <authorList>
            <person name="Varghese N."/>
            <person name="Submissions S."/>
        </authorList>
    </citation>
    <scope>NUCLEOTIDE SEQUENCE [LARGE SCALE GENOMIC DNA]</scope>
    <source>
        <strain evidence="10">CGMCC 1.10121</strain>
    </source>
</reference>
<protein>
    <submittedName>
        <fullName evidence="9">Putative transposase</fullName>
    </submittedName>
</protein>
<evidence type="ECO:0000256" key="2">
    <source>
        <dbReference type="ARBA" id="ARBA00011044"/>
    </source>
</evidence>
<comment type="similarity">
    <text evidence="1">In the C-terminal section; belongs to the transposase 35 family.</text>
</comment>
<dbReference type="GO" id="GO:0006310">
    <property type="term" value="P:DNA recombination"/>
    <property type="evidence" value="ECO:0007669"/>
    <property type="project" value="UniProtKB-KW"/>
</dbReference>
<dbReference type="GO" id="GO:0032196">
    <property type="term" value="P:transposition"/>
    <property type="evidence" value="ECO:0007669"/>
    <property type="project" value="UniProtKB-KW"/>
</dbReference>
<dbReference type="OrthoDB" id="33505at2157"/>
<dbReference type="PANTHER" id="PTHR30405">
    <property type="entry name" value="TRANSPOSASE"/>
    <property type="match status" value="1"/>
</dbReference>
<gene>
    <name evidence="9" type="ORF">SAMN04487948_14120</name>
</gene>
<name>A0A1H8WTQ7_9EURY</name>
<dbReference type="NCBIfam" id="TIGR01766">
    <property type="entry name" value="IS200/IS605 family accessory protein TnpB-like domain"/>
    <property type="match status" value="1"/>
</dbReference>
<feature type="domain" description="Probable transposase IS891/IS1136/IS1341" evidence="7">
    <location>
        <begin position="186"/>
        <end position="289"/>
    </location>
</feature>
<dbReference type="Pfam" id="PF01385">
    <property type="entry name" value="OrfB_IS605"/>
    <property type="match status" value="1"/>
</dbReference>
<evidence type="ECO:0000313" key="9">
    <source>
        <dbReference type="EMBL" id="SEP30863.1"/>
    </source>
</evidence>
<feature type="domain" description="Cas12f1-like TNB" evidence="8">
    <location>
        <begin position="303"/>
        <end position="368"/>
    </location>
</feature>
<dbReference type="AlphaFoldDB" id="A0A1H8WTQ7"/>
<dbReference type="GO" id="GO:0003677">
    <property type="term" value="F:DNA binding"/>
    <property type="evidence" value="ECO:0007669"/>
    <property type="project" value="UniProtKB-KW"/>
</dbReference>
<keyword evidence="10" id="KW-1185">Reference proteome</keyword>
<dbReference type="PANTHER" id="PTHR30405:SF25">
    <property type="entry name" value="RNA-GUIDED DNA ENDONUCLEASE INSQ-RELATED"/>
    <property type="match status" value="1"/>
</dbReference>
<evidence type="ECO:0000313" key="10">
    <source>
        <dbReference type="Proteomes" id="UP000199126"/>
    </source>
</evidence>
<evidence type="ECO:0000256" key="4">
    <source>
        <dbReference type="ARBA" id="ARBA00023125"/>
    </source>
</evidence>
<dbReference type="InterPro" id="IPR051399">
    <property type="entry name" value="RNA-guided_DNA_endo/Transpos"/>
</dbReference>